<comment type="caution">
    <text evidence="2">The sequence shown here is derived from an EMBL/GenBank/DDBJ whole genome shotgun (WGS) entry which is preliminary data.</text>
</comment>
<evidence type="ECO:0000313" key="3">
    <source>
        <dbReference type="Proteomes" id="UP001249851"/>
    </source>
</evidence>
<reference evidence="2" key="2">
    <citation type="journal article" date="2023" name="Science">
        <title>Genomic signatures of disease resistance in endangered staghorn corals.</title>
        <authorList>
            <person name="Vollmer S.V."/>
            <person name="Selwyn J.D."/>
            <person name="Despard B.A."/>
            <person name="Roesel C.L."/>
        </authorList>
    </citation>
    <scope>NUCLEOTIDE SEQUENCE</scope>
    <source>
        <strain evidence="2">K2</strain>
    </source>
</reference>
<reference evidence="2" key="1">
    <citation type="journal article" date="2023" name="G3 (Bethesda)">
        <title>Whole genome assembly and annotation of the endangered Caribbean coral Acropora cervicornis.</title>
        <authorList>
            <person name="Selwyn J.D."/>
            <person name="Vollmer S.V."/>
        </authorList>
    </citation>
    <scope>NUCLEOTIDE SEQUENCE</scope>
    <source>
        <strain evidence="2">K2</strain>
    </source>
</reference>
<organism evidence="2 3">
    <name type="scientific">Acropora cervicornis</name>
    <name type="common">Staghorn coral</name>
    <dbReference type="NCBI Taxonomy" id="6130"/>
    <lineage>
        <taxon>Eukaryota</taxon>
        <taxon>Metazoa</taxon>
        <taxon>Cnidaria</taxon>
        <taxon>Anthozoa</taxon>
        <taxon>Hexacorallia</taxon>
        <taxon>Scleractinia</taxon>
        <taxon>Astrocoeniina</taxon>
        <taxon>Acroporidae</taxon>
        <taxon>Acropora</taxon>
    </lineage>
</organism>
<feature type="region of interest" description="Disordered" evidence="1">
    <location>
        <begin position="704"/>
        <end position="730"/>
    </location>
</feature>
<dbReference type="Gene3D" id="1.25.10.10">
    <property type="entry name" value="Leucine-rich Repeat Variant"/>
    <property type="match status" value="1"/>
</dbReference>
<dbReference type="InterPro" id="IPR016024">
    <property type="entry name" value="ARM-type_fold"/>
</dbReference>
<feature type="compositionally biased region" description="Low complexity" evidence="1">
    <location>
        <begin position="704"/>
        <end position="717"/>
    </location>
</feature>
<accession>A0AAD9VE29</accession>
<protein>
    <submittedName>
        <fullName evidence="2">Uncharacterized protein</fullName>
    </submittedName>
</protein>
<feature type="region of interest" description="Disordered" evidence="1">
    <location>
        <begin position="841"/>
        <end position="884"/>
    </location>
</feature>
<sequence>MACTVSQWEFKHLEVVGTRVSSPVEFGEISARIPRLKIETRTPVVEKKNAQQVDEKVPRSPTKRQNQLYVKPQKEKIVTFKVVLPKEKSEVLERNYLCICEDRQSKMSTFCSVEDGNDVKEIEFSELMELFNKFNERSSMESFSKLTNTTRGFHGNKILSDNETIEVMKLLGTDIIGLKVVEKTEHADLWLERMVISGLEALFGLMELSESLQEAVLIAIKNLAVHPKGARAMLEYDLGIVTRLTSCKNDSQGNRIDNPQIQGLATQVVTNLISHDSSMVEEFLSKHDDVVASIVDLLQFSPCPQQVHSARFLATLAFHKSGLAALISHNAVEYLLRAVTCSQCRRLRHQASTALRNISANPDKTSALFALSLAAVPDTGLKQRMDLSETSRTFVSSEHDTHAPSTNNLSRIPSSGTSVDTGNANSNHQRTISEVTSLLTLVFQSDTLSKSGSGRQFFQANNSKLEGHRLSRVKQSTDTFCAKESYLNSLQVLTNTLIVMSNLLMASESMDDKNGNIFGESRYVVIFSFRRLENSALIIQHGGLQFLPELEFLSNKLLEANPPSSHNIDPTILPPKEINSTIKNARTDLIFNKTRKGNRVAYERRVDFGFQPSEVDFVKAALELVRIFAETTAPEFDPGLEDIRALEGWRPRTKKRHISFHNSATTVSSSSKMNKRASSSKVIRKRRPLSRSFSLASVDTLTSSKQSQSSSLNDASAPFSQPTDTHDSRDTRHYVKQSLLDSKVIYCLAPWIMCGIYDIQVIVNTSIPQISKNYIGNQVEEETLILVLTSLIHTDCKLTFLIYCFFFFRCFFCRFCSCISHQADALKIIRYLQHSKYAPSVPTPLSHPKEAWTSKVSSNSPPTLTSRSSTLSQRSLNSSTPARNSMNKSKYLGVTCVRHVIHHCAGYLLDSLEPPVPRALGRTSLMVIREAVINGALDTRLKITKLGCFAQVIEYIRGNEDDEALQALGIVLIRVLVGDDKSLKQLFLAHGGMNLIMALYQYKQGIAKEQAALTMLTFRKVFKGETANRRRRPQTADPKIKKRSKSCLQGDIWEKVGEKWKGQDKVMKLLKKFNVRY</sequence>
<keyword evidence="3" id="KW-1185">Reference proteome</keyword>
<proteinExistence type="predicted"/>
<evidence type="ECO:0000313" key="2">
    <source>
        <dbReference type="EMBL" id="KAK2570994.1"/>
    </source>
</evidence>
<gene>
    <name evidence="2" type="ORF">P5673_004725</name>
</gene>
<feature type="compositionally biased region" description="Low complexity" evidence="1">
    <location>
        <begin position="668"/>
        <end position="681"/>
    </location>
</feature>
<feature type="compositionally biased region" description="Polar residues" evidence="1">
    <location>
        <begin position="403"/>
        <end position="426"/>
    </location>
</feature>
<evidence type="ECO:0000256" key="1">
    <source>
        <dbReference type="SAM" id="MobiDB-lite"/>
    </source>
</evidence>
<dbReference type="InterPro" id="IPR011989">
    <property type="entry name" value="ARM-like"/>
</dbReference>
<feature type="region of interest" description="Disordered" evidence="1">
    <location>
        <begin position="390"/>
        <end position="426"/>
    </location>
</feature>
<feature type="region of interest" description="Disordered" evidence="1">
    <location>
        <begin position="657"/>
        <end position="686"/>
    </location>
</feature>
<dbReference type="AlphaFoldDB" id="A0AAD9VE29"/>
<name>A0AAD9VE29_ACRCE</name>
<feature type="compositionally biased region" description="Low complexity" evidence="1">
    <location>
        <begin position="857"/>
        <end position="880"/>
    </location>
</feature>
<dbReference type="SUPFAM" id="SSF48371">
    <property type="entry name" value="ARM repeat"/>
    <property type="match status" value="1"/>
</dbReference>
<dbReference type="Proteomes" id="UP001249851">
    <property type="component" value="Unassembled WGS sequence"/>
</dbReference>
<dbReference type="EMBL" id="JARQWQ010000007">
    <property type="protein sequence ID" value="KAK2570994.1"/>
    <property type="molecule type" value="Genomic_DNA"/>
</dbReference>